<organism evidence="2 3">
    <name type="scientific">Pichia membranifaciens</name>
    <dbReference type="NCBI Taxonomy" id="4926"/>
    <lineage>
        <taxon>Eukaryota</taxon>
        <taxon>Fungi</taxon>
        <taxon>Dikarya</taxon>
        <taxon>Ascomycota</taxon>
        <taxon>Saccharomycotina</taxon>
        <taxon>Pichiomycetes</taxon>
        <taxon>Pichiales</taxon>
        <taxon>Pichiaceae</taxon>
        <taxon>Pichia</taxon>
    </lineage>
</organism>
<dbReference type="EMBL" id="BDGI01000042">
    <property type="protein sequence ID" value="GAV27681.1"/>
    <property type="molecule type" value="Genomic_DNA"/>
</dbReference>
<dbReference type="SUPFAM" id="SSF48690">
    <property type="entry name" value="Epsilon subunit of mitochondrial F1F0-ATP synthase"/>
    <property type="match status" value="1"/>
</dbReference>
<evidence type="ECO:0000313" key="2">
    <source>
        <dbReference type="EMBL" id="GAV27681.1"/>
    </source>
</evidence>
<keyword evidence="3" id="KW-1185">Reference proteome</keyword>
<evidence type="ECO:0000313" key="3">
    <source>
        <dbReference type="Proteomes" id="UP000186136"/>
    </source>
</evidence>
<dbReference type="Gene3D" id="1.10.1620.20">
    <property type="entry name" value="ATP synthase, F1 complex, epsilon subunit superfamily, mitochondrial"/>
    <property type="match status" value="1"/>
</dbReference>
<dbReference type="OrthoDB" id="269124at2759"/>
<proteinExistence type="inferred from homology"/>
<dbReference type="GO" id="GO:0005743">
    <property type="term" value="C:mitochondrial inner membrane"/>
    <property type="evidence" value="ECO:0007669"/>
    <property type="project" value="InterPro"/>
</dbReference>
<comment type="caution">
    <text evidence="2">The sequence shown here is derived from an EMBL/GenBank/DDBJ whole genome shotgun (WGS) entry which is preliminary data.</text>
</comment>
<dbReference type="Proteomes" id="UP000186136">
    <property type="component" value="Unassembled WGS sequence"/>
</dbReference>
<accession>A0A1Q2YDV1</accession>
<comment type="similarity">
    <text evidence="1">Belongs to the eukaryotic ATPase epsilon family.</text>
</comment>
<dbReference type="CDD" id="cd12153">
    <property type="entry name" value="F1-ATPase_epsilon"/>
    <property type="match status" value="1"/>
</dbReference>
<sequence length="66" mass="7239">MSAWKKAGISINKYFAVSAKTVTKALKPELQAKASRRYITEVKVQQIKNGEAVKVTDLSSGKDLTL</sequence>
<name>A0A1Q2YDV1_9ASCO</name>
<protein>
    <submittedName>
        <fullName evidence="2">Uncharacterized protein</fullName>
    </submittedName>
</protein>
<dbReference type="GO" id="GO:0046933">
    <property type="term" value="F:proton-transporting ATP synthase activity, rotational mechanism"/>
    <property type="evidence" value="ECO:0007669"/>
    <property type="project" value="InterPro"/>
</dbReference>
<dbReference type="InterPro" id="IPR006721">
    <property type="entry name" value="ATP_synth_F1_esu_mt"/>
</dbReference>
<gene>
    <name evidence="2" type="ORF">PMKS-001149</name>
</gene>
<dbReference type="AlphaFoldDB" id="A0A1Q2YDV1"/>
<dbReference type="GO" id="GO:0045259">
    <property type="term" value="C:proton-transporting ATP synthase complex"/>
    <property type="evidence" value="ECO:0007669"/>
    <property type="project" value="InterPro"/>
</dbReference>
<dbReference type="InterPro" id="IPR036742">
    <property type="entry name" value="ATP_synth_F1_esu_sf_mt"/>
</dbReference>
<reference evidence="2 3" key="1">
    <citation type="submission" date="2016-08" db="EMBL/GenBank/DDBJ databases">
        <title>Whole genome shotgun sequence of Pichia membranifaciens KS47-1.</title>
        <authorList>
            <person name="Konishi M."/>
            <person name="Ishida M."/>
            <person name="Arakawa T."/>
            <person name="Kato Y."/>
            <person name="Horiuchi J."/>
        </authorList>
    </citation>
    <scope>NUCLEOTIDE SEQUENCE [LARGE SCALE GENOMIC DNA]</scope>
    <source>
        <strain evidence="2 3">KS47-1</strain>
    </source>
</reference>
<dbReference type="Pfam" id="PF04627">
    <property type="entry name" value="ATP-synt_Eps"/>
    <property type="match status" value="1"/>
</dbReference>
<evidence type="ECO:0000256" key="1">
    <source>
        <dbReference type="ARBA" id="ARBA00009502"/>
    </source>
</evidence>